<name>A0ABN3P3R5_9ACTN</name>
<protein>
    <submittedName>
        <fullName evidence="1">Uncharacterized protein</fullName>
    </submittedName>
</protein>
<dbReference type="Proteomes" id="UP001501095">
    <property type="component" value="Unassembled WGS sequence"/>
</dbReference>
<keyword evidence="2" id="KW-1185">Reference proteome</keyword>
<evidence type="ECO:0000313" key="1">
    <source>
        <dbReference type="EMBL" id="GAA2547642.1"/>
    </source>
</evidence>
<evidence type="ECO:0000313" key="2">
    <source>
        <dbReference type="Proteomes" id="UP001501095"/>
    </source>
</evidence>
<proteinExistence type="predicted"/>
<accession>A0ABN3P3R5</accession>
<gene>
    <name evidence="1" type="ORF">GCM10010423_54230</name>
</gene>
<sequence length="124" mass="12150">MGALLAPSSAVVCDSAAAMRFLNRGLSRGAGESVVVPVSAVTGVAVQYLRSAKPAPAAACGPSPPAGSPPSSCCCPAPPLGLVLCLLAAQRQLPAVAVVLASLYPALPVVLGLALPGERVTPAR</sequence>
<reference evidence="1 2" key="1">
    <citation type="journal article" date="2019" name="Int. J. Syst. Evol. Microbiol.">
        <title>The Global Catalogue of Microorganisms (GCM) 10K type strain sequencing project: providing services to taxonomists for standard genome sequencing and annotation.</title>
        <authorList>
            <consortium name="The Broad Institute Genomics Platform"/>
            <consortium name="The Broad Institute Genome Sequencing Center for Infectious Disease"/>
            <person name="Wu L."/>
            <person name="Ma J."/>
        </authorList>
    </citation>
    <scope>NUCLEOTIDE SEQUENCE [LARGE SCALE GENOMIC DNA]</scope>
    <source>
        <strain evidence="1 2">JCM 6924</strain>
    </source>
</reference>
<organism evidence="1 2">
    <name type="scientific">Streptomyces levis</name>
    <dbReference type="NCBI Taxonomy" id="285566"/>
    <lineage>
        <taxon>Bacteria</taxon>
        <taxon>Bacillati</taxon>
        <taxon>Actinomycetota</taxon>
        <taxon>Actinomycetes</taxon>
        <taxon>Kitasatosporales</taxon>
        <taxon>Streptomycetaceae</taxon>
        <taxon>Streptomyces</taxon>
    </lineage>
</organism>
<dbReference type="RefSeq" id="WP_344541010.1">
    <property type="nucleotide sequence ID" value="NZ_BAAATM010000018.1"/>
</dbReference>
<comment type="caution">
    <text evidence="1">The sequence shown here is derived from an EMBL/GenBank/DDBJ whole genome shotgun (WGS) entry which is preliminary data.</text>
</comment>
<dbReference type="EMBL" id="BAAATM010000018">
    <property type="protein sequence ID" value="GAA2547642.1"/>
    <property type="molecule type" value="Genomic_DNA"/>
</dbReference>